<reference evidence="4 5" key="1">
    <citation type="submission" date="2019-11" db="EMBL/GenBank/DDBJ databases">
        <authorList>
            <person name="Jiao W.-B."/>
            <person name="Schneeberger K."/>
        </authorList>
    </citation>
    <scope>NUCLEOTIDE SEQUENCE [LARGE SCALE GENOMIC DNA]</scope>
    <source>
        <strain evidence="5">cv. An-1</strain>
    </source>
</reference>
<dbReference type="PANTHER" id="PTHR47993">
    <property type="entry name" value="OS09G0372900 PROTEIN-RELATED"/>
    <property type="match status" value="1"/>
</dbReference>
<evidence type="ECO:0000256" key="1">
    <source>
        <dbReference type="SAM" id="MobiDB-lite"/>
    </source>
</evidence>
<feature type="domain" description="F-box associated beta-propeller type 1" evidence="3">
    <location>
        <begin position="335"/>
        <end position="487"/>
    </location>
</feature>
<evidence type="ECO:0000259" key="3">
    <source>
        <dbReference type="Pfam" id="PF07734"/>
    </source>
</evidence>
<dbReference type="Proteomes" id="UP000426265">
    <property type="component" value="Unassembled WGS sequence"/>
</dbReference>
<feature type="domain" description="F-box associated beta-propeller type 1" evidence="3">
    <location>
        <begin position="55"/>
        <end position="319"/>
    </location>
</feature>
<dbReference type="InterPro" id="IPR050233">
    <property type="entry name" value="A_thaliana_F-box"/>
</dbReference>
<dbReference type="NCBIfam" id="TIGR01640">
    <property type="entry name" value="F_box_assoc_1"/>
    <property type="match status" value="1"/>
</dbReference>
<dbReference type="PANTHER" id="PTHR47993:SF134">
    <property type="entry name" value="F-BOX DOMAIN-CONTAINING PROTEIN"/>
    <property type="match status" value="1"/>
</dbReference>
<feature type="compositionally biased region" description="Basic residues" evidence="1">
    <location>
        <begin position="491"/>
        <end position="505"/>
    </location>
</feature>
<dbReference type="AlphaFoldDB" id="A0A654EJU3"/>
<dbReference type="InterPro" id="IPR001810">
    <property type="entry name" value="F-box_dom"/>
</dbReference>
<dbReference type="SUPFAM" id="SSF81383">
    <property type="entry name" value="F-box domain"/>
    <property type="match status" value="1"/>
</dbReference>
<name>A0A654EJU3_ARATH</name>
<dbReference type="Pfam" id="PF00646">
    <property type="entry name" value="F-box"/>
    <property type="match status" value="1"/>
</dbReference>
<evidence type="ECO:0000313" key="5">
    <source>
        <dbReference type="Proteomes" id="UP000426265"/>
    </source>
</evidence>
<dbReference type="ExpressionAtlas" id="A0A654EJU3">
    <property type="expression patterns" value="baseline and differential"/>
</dbReference>
<sequence length="515" mass="59723">MTMMSDLSLDLVEEILCRVPITSLKAVRSSCKLWNVLSKNRILCKTEARNQFLGFTIMNPRLYSMRFNLHGIGLDEDSEEFIDPSIKPIGNLLNQVEISKVFSCEGLLLCVTRNHSSKLVVWNPYLGQISWIKTRNDYHIGVTYALGYDNNKNHTILRFFSGQGYYEIYGMNSSDSWDCFYGIPNKGFKCYQPGVSLNGNAYFLTEGREVMEGYDCLLGFDFTTKKFGPLLSLSFSHDFIETGRLSCVKGEKLAVLYQRCYTYEMEAWVTTKIEPNAVSWSKFLAVEMEPLTSLKFNDDSGSFFIDEEKKLSCLVKFKEDAEHERKDKKRKSKRKRTNKILPLPFKHFFRDTWTLSSVKEEKLAVAVLYWKNTCVMIEVWMTIKIDPNVESWSKFLRVDRKPCIDLRFDDRNDSFFIDEEKKVVVFFSSDKVKTSTAYVIGDNRYLRTVDLEKAANSQESVEVGERVYCFSPLVCSCSYYVPSLVKINHNAGRKRKEKKTKRKSKDKQMKLSNKV</sequence>
<organism evidence="4 5">
    <name type="scientific">Arabidopsis thaliana</name>
    <name type="common">Mouse-ear cress</name>
    <dbReference type="NCBI Taxonomy" id="3702"/>
    <lineage>
        <taxon>Eukaryota</taxon>
        <taxon>Viridiplantae</taxon>
        <taxon>Streptophyta</taxon>
        <taxon>Embryophyta</taxon>
        <taxon>Tracheophyta</taxon>
        <taxon>Spermatophyta</taxon>
        <taxon>Magnoliopsida</taxon>
        <taxon>eudicotyledons</taxon>
        <taxon>Gunneridae</taxon>
        <taxon>Pentapetalae</taxon>
        <taxon>rosids</taxon>
        <taxon>malvids</taxon>
        <taxon>Brassicales</taxon>
        <taxon>Brassicaceae</taxon>
        <taxon>Camelineae</taxon>
        <taxon>Arabidopsis</taxon>
    </lineage>
</organism>
<evidence type="ECO:0000313" key="4">
    <source>
        <dbReference type="EMBL" id="VYS47772.1"/>
    </source>
</evidence>
<gene>
    <name evidence="4" type="ORF">AN1_LOCUS3257</name>
</gene>
<dbReference type="EMBL" id="CACRSJ010000104">
    <property type="protein sequence ID" value="VYS47772.1"/>
    <property type="molecule type" value="Genomic_DNA"/>
</dbReference>
<proteinExistence type="predicted"/>
<dbReference type="InterPro" id="IPR036047">
    <property type="entry name" value="F-box-like_dom_sf"/>
</dbReference>
<accession>A0A654EJU3</accession>
<dbReference type="InterPro" id="IPR006527">
    <property type="entry name" value="F-box-assoc_dom_typ1"/>
</dbReference>
<evidence type="ECO:0000259" key="2">
    <source>
        <dbReference type="Pfam" id="PF00646"/>
    </source>
</evidence>
<evidence type="ECO:0008006" key="6">
    <source>
        <dbReference type="Google" id="ProtNLM"/>
    </source>
</evidence>
<feature type="region of interest" description="Disordered" evidence="1">
    <location>
        <begin position="491"/>
        <end position="515"/>
    </location>
</feature>
<dbReference type="InterPro" id="IPR017451">
    <property type="entry name" value="F-box-assoc_interact_dom"/>
</dbReference>
<feature type="domain" description="F-box" evidence="2">
    <location>
        <begin position="5"/>
        <end position="44"/>
    </location>
</feature>
<dbReference type="Pfam" id="PF07734">
    <property type="entry name" value="FBA_1"/>
    <property type="match status" value="2"/>
</dbReference>
<protein>
    <recommendedName>
        <fullName evidence="6">F-box domain-containing protein</fullName>
    </recommendedName>
</protein>